<sequence length="390" mass="44336">MESLHLLIILWAVLPVTYSLSSLKEIRGQKGGSVWIPCYYDVKYRNSGKLFFYKNIFGRHILAQTESILTTGAADRITVHDDKSLGIFTITMKRLKKSDEGYYYCGLKREKEIEEFYLYLSVNAGDYGLSINSNRNVFTGQEKGSLAVSCKYTRAKYVSFIKYWCRGRDFDSCQELKRSDSPRHYNKRVSIRDNATSQEFTVTMTGLQSTDSDWYWCAIEKAHSHERVPAYIRVMQASETELQIDTSTSLQSTATNVMSRNQSVKSTNNTEHQSETAGTHSAAEDSRAHLTIALVIGSLLLLFLAAGVFTLRMKRNRRVENQNEKRAMQPQGEGPTEVDTEPPSEDMQYAVILFHRKTKDDTKPSRDPEDSVTYSAIGIKGTPDTYMSEN</sequence>
<gene>
    <name evidence="8" type="ORF">ANANG_G00088810</name>
</gene>
<evidence type="ECO:0000313" key="8">
    <source>
        <dbReference type="EMBL" id="KAG5851042.1"/>
    </source>
</evidence>
<dbReference type="InterPro" id="IPR013783">
    <property type="entry name" value="Ig-like_fold"/>
</dbReference>
<keyword evidence="6" id="KW-0732">Signal</keyword>
<name>A0A9D3MLG4_ANGAN</name>
<feature type="signal peptide" evidence="6">
    <location>
        <begin position="1"/>
        <end position="19"/>
    </location>
</feature>
<dbReference type="AlphaFoldDB" id="A0A9D3MLG4"/>
<proteinExistence type="predicted"/>
<comment type="caution">
    <text evidence="8">The sequence shown here is derived from an EMBL/GenBank/DDBJ whole genome shotgun (WGS) entry which is preliminary data.</text>
</comment>
<dbReference type="PANTHER" id="PTHR11860:SF111">
    <property type="entry name" value="IMMUNOGLOBULIN SUBTYPE DOMAIN-CONTAINING PROTEIN"/>
    <property type="match status" value="1"/>
</dbReference>
<dbReference type="InterPro" id="IPR050671">
    <property type="entry name" value="CD300_family_receptors"/>
</dbReference>
<feature type="compositionally biased region" description="Polar residues" evidence="4">
    <location>
        <begin position="249"/>
        <end position="279"/>
    </location>
</feature>
<keyword evidence="9" id="KW-1185">Reference proteome</keyword>
<evidence type="ECO:0000256" key="1">
    <source>
        <dbReference type="ARBA" id="ARBA00004370"/>
    </source>
</evidence>
<dbReference type="SUPFAM" id="SSF48726">
    <property type="entry name" value="Immunoglobulin"/>
    <property type="match status" value="2"/>
</dbReference>
<evidence type="ECO:0000256" key="3">
    <source>
        <dbReference type="ARBA" id="ARBA00023136"/>
    </source>
</evidence>
<comment type="subcellular location">
    <subcellularLocation>
        <location evidence="1">Membrane</location>
    </subcellularLocation>
</comment>
<dbReference type="InterPro" id="IPR003599">
    <property type="entry name" value="Ig_sub"/>
</dbReference>
<accession>A0A9D3MLG4</accession>
<evidence type="ECO:0000259" key="7">
    <source>
        <dbReference type="SMART" id="SM00409"/>
    </source>
</evidence>
<keyword evidence="2 5" id="KW-0812">Transmembrane</keyword>
<dbReference type="PANTHER" id="PTHR11860">
    <property type="entry name" value="POLYMERIC-IMMUNOGLOBULIN RECEPTOR"/>
    <property type="match status" value="1"/>
</dbReference>
<feature type="compositionally biased region" description="Basic and acidic residues" evidence="4">
    <location>
        <begin position="358"/>
        <end position="369"/>
    </location>
</feature>
<evidence type="ECO:0000256" key="2">
    <source>
        <dbReference type="ARBA" id="ARBA00022692"/>
    </source>
</evidence>
<evidence type="ECO:0000313" key="9">
    <source>
        <dbReference type="Proteomes" id="UP001044222"/>
    </source>
</evidence>
<dbReference type="GO" id="GO:0005886">
    <property type="term" value="C:plasma membrane"/>
    <property type="evidence" value="ECO:0007669"/>
    <property type="project" value="TreeGrafter"/>
</dbReference>
<feature type="region of interest" description="Disordered" evidence="4">
    <location>
        <begin position="320"/>
        <end position="390"/>
    </location>
</feature>
<dbReference type="GO" id="GO:0004888">
    <property type="term" value="F:transmembrane signaling receptor activity"/>
    <property type="evidence" value="ECO:0007669"/>
    <property type="project" value="TreeGrafter"/>
</dbReference>
<feature type="transmembrane region" description="Helical" evidence="5">
    <location>
        <begin position="290"/>
        <end position="311"/>
    </location>
</feature>
<keyword evidence="3 5" id="KW-0472">Membrane</keyword>
<dbReference type="EMBL" id="JAFIRN010000004">
    <property type="protein sequence ID" value="KAG5851042.1"/>
    <property type="molecule type" value="Genomic_DNA"/>
</dbReference>
<dbReference type="SMART" id="SM00409">
    <property type="entry name" value="IG"/>
    <property type="match status" value="2"/>
</dbReference>
<evidence type="ECO:0000256" key="6">
    <source>
        <dbReference type="SAM" id="SignalP"/>
    </source>
</evidence>
<keyword evidence="5" id="KW-1133">Transmembrane helix</keyword>
<protein>
    <recommendedName>
        <fullName evidence="7">Immunoglobulin domain-containing protein</fullName>
    </recommendedName>
</protein>
<feature type="domain" description="Immunoglobulin" evidence="7">
    <location>
        <begin position="135"/>
        <end position="235"/>
    </location>
</feature>
<evidence type="ECO:0000256" key="5">
    <source>
        <dbReference type="SAM" id="Phobius"/>
    </source>
</evidence>
<feature type="region of interest" description="Disordered" evidence="4">
    <location>
        <begin position="249"/>
        <end position="283"/>
    </location>
</feature>
<dbReference type="Gene3D" id="2.60.40.10">
    <property type="entry name" value="Immunoglobulins"/>
    <property type="match status" value="2"/>
</dbReference>
<feature type="chain" id="PRO_5039084618" description="Immunoglobulin domain-containing protein" evidence="6">
    <location>
        <begin position="20"/>
        <end position="390"/>
    </location>
</feature>
<dbReference type="InterPro" id="IPR036179">
    <property type="entry name" value="Ig-like_dom_sf"/>
</dbReference>
<reference evidence="8" key="1">
    <citation type="submission" date="2021-01" db="EMBL/GenBank/DDBJ databases">
        <title>A chromosome-scale assembly of European eel, Anguilla anguilla.</title>
        <authorList>
            <person name="Henkel C."/>
            <person name="Jong-Raadsen S.A."/>
            <person name="Dufour S."/>
            <person name="Weltzien F.-A."/>
            <person name="Palstra A.P."/>
            <person name="Pelster B."/>
            <person name="Spaink H.P."/>
            <person name="Van Den Thillart G.E."/>
            <person name="Jansen H."/>
            <person name="Zahm M."/>
            <person name="Klopp C."/>
            <person name="Cedric C."/>
            <person name="Louis A."/>
            <person name="Berthelot C."/>
            <person name="Parey E."/>
            <person name="Roest Crollius H."/>
            <person name="Montfort J."/>
            <person name="Robinson-Rechavi M."/>
            <person name="Bucao C."/>
            <person name="Bouchez O."/>
            <person name="Gislard M."/>
            <person name="Lluch J."/>
            <person name="Milhes M."/>
            <person name="Lampietro C."/>
            <person name="Lopez Roques C."/>
            <person name="Donnadieu C."/>
            <person name="Braasch I."/>
            <person name="Desvignes T."/>
            <person name="Postlethwait J."/>
            <person name="Bobe J."/>
            <person name="Guiguen Y."/>
            <person name="Dirks R."/>
        </authorList>
    </citation>
    <scope>NUCLEOTIDE SEQUENCE</scope>
    <source>
        <strain evidence="8">Tag_6206</strain>
        <tissue evidence="8">Liver</tissue>
    </source>
</reference>
<evidence type="ECO:0000256" key="4">
    <source>
        <dbReference type="SAM" id="MobiDB-lite"/>
    </source>
</evidence>
<feature type="domain" description="Immunoglobulin" evidence="7">
    <location>
        <begin position="23"/>
        <end position="123"/>
    </location>
</feature>
<dbReference type="Pfam" id="PF07686">
    <property type="entry name" value="V-set"/>
    <property type="match status" value="2"/>
</dbReference>
<organism evidence="8 9">
    <name type="scientific">Anguilla anguilla</name>
    <name type="common">European freshwater eel</name>
    <name type="synonym">Muraena anguilla</name>
    <dbReference type="NCBI Taxonomy" id="7936"/>
    <lineage>
        <taxon>Eukaryota</taxon>
        <taxon>Metazoa</taxon>
        <taxon>Chordata</taxon>
        <taxon>Craniata</taxon>
        <taxon>Vertebrata</taxon>
        <taxon>Euteleostomi</taxon>
        <taxon>Actinopterygii</taxon>
        <taxon>Neopterygii</taxon>
        <taxon>Teleostei</taxon>
        <taxon>Anguilliformes</taxon>
        <taxon>Anguillidae</taxon>
        <taxon>Anguilla</taxon>
    </lineage>
</organism>
<dbReference type="InterPro" id="IPR013106">
    <property type="entry name" value="Ig_V-set"/>
</dbReference>
<dbReference type="Proteomes" id="UP001044222">
    <property type="component" value="Unassembled WGS sequence"/>
</dbReference>
<dbReference type="CDD" id="cd05716">
    <property type="entry name" value="IgV_pIgR_like"/>
    <property type="match status" value="1"/>
</dbReference>